<dbReference type="AlphaFoldDB" id="A0A8S0VRJ4"/>
<feature type="compositionally biased region" description="Basic and acidic residues" evidence="1">
    <location>
        <begin position="492"/>
        <end position="509"/>
    </location>
</feature>
<evidence type="ECO:0000313" key="3">
    <source>
        <dbReference type="Proteomes" id="UP000467700"/>
    </source>
</evidence>
<feature type="compositionally biased region" description="Low complexity" evidence="1">
    <location>
        <begin position="268"/>
        <end position="283"/>
    </location>
</feature>
<protein>
    <submittedName>
        <fullName evidence="2">Uncharacterized protein</fullName>
    </submittedName>
</protein>
<dbReference type="Proteomes" id="UP000467700">
    <property type="component" value="Unassembled WGS sequence"/>
</dbReference>
<dbReference type="OrthoDB" id="2418900at2759"/>
<name>A0A8S0VRJ4_CYCAE</name>
<comment type="caution">
    <text evidence="2">The sequence shown here is derived from an EMBL/GenBank/DDBJ whole genome shotgun (WGS) entry which is preliminary data.</text>
</comment>
<evidence type="ECO:0000256" key="1">
    <source>
        <dbReference type="SAM" id="MobiDB-lite"/>
    </source>
</evidence>
<dbReference type="InterPro" id="IPR041078">
    <property type="entry name" value="Plavaka"/>
</dbReference>
<proteinExistence type="predicted"/>
<sequence>MSHHCCPATSFTHDYLSFTFHRPPTPVQPADNHPACPTMPNIQVRRCFGARLANKWPPPPSHLLHPPPLALCLPPPSDTPAIDGMEFPAFSEYQDVFSAPLPTSMLVIFVNPLWIPVQPALLKIAKAAYSYWKECRVERGGHHIIPTLNGDESDTLNESYICFRWRESKAIDEELLVDKERLVKKLEVVRVGGLKIRTDNQASTPRPEIIIRPKEQLVMIREQIESQLARQKDIDHHWDDQIDNPYQTHPAPYACRLFKYIPPPGAPAWPSSSSDKTNKDSTPPSLPPPHQSRAARIWQRRQHLEERWKYDLDDVPPVGPEGADEQDRILVDDYGAKYLQHSMTLHLDPDHLHLVTDPTLILTNSKGQQHVALPYCLERPARGGRKEKLRALDIDEEDIDLEQEWDEDSEVNWDDEDDGVGFDFHDFVHPIIDRAHFVPSMEEEPNAGTSSSSAAGPSSPPDSPTRDQAGGRQLDDDKDERVTWTHPTAGHILHDPPHKDQDGDVRMGDPQDFGQDYGPFTSELDWKIAQWAIKDSPGHNTFDCLLKIPGVVEKLGLSYHNVQALHKKVDSLPEKAGKWKTKELAFSDCPDEKFTVCHHDPIEAIKSLWKNPEISPKMAFAPTCVYSDSKQENHICSEMWTGQWWHVLQSKVPEGGTVAPVIIATDKTQLTQFSGNKSAYPVYLTIGNIPKSL</sequence>
<feature type="region of interest" description="Disordered" evidence="1">
    <location>
        <begin position="266"/>
        <end position="296"/>
    </location>
</feature>
<organism evidence="2 3">
    <name type="scientific">Cyclocybe aegerita</name>
    <name type="common">Black poplar mushroom</name>
    <name type="synonym">Agrocybe aegerita</name>
    <dbReference type="NCBI Taxonomy" id="1973307"/>
    <lineage>
        <taxon>Eukaryota</taxon>
        <taxon>Fungi</taxon>
        <taxon>Dikarya</taxon>
        <taxon>Basidiomycota</taxon>
        <taxon>Agaricomycotina</taxon>
        <taxon>Agaricomycetes</taxon>
        <taxon>Agaricomycetidae</taxon>
        <taxon>Agaricales</taxon>
        <taxon>Agaricineae</taxon>
        <taxon>Bolbitiaceae</taxon>
        <taxon>Cyclocybe</taxon>
    </lineage>
</organism>
<dbReference type="Pfam" id="PF18759">
    <property type="entry name" value="Plavaka"/>
    <property type="match status" value="1"/>
</dbReference>
<accession>A0A8S0VRJ4</accession>
<feature type="region of interest" description="Disordered" evidence="1">
    <location>
        <begin position="441"/>
        <end position="513"/>
    </location>
</feature>
<gene>
    <name evidence="2" type="ORF">AAE3_LOCUS5737</name>
</gene>
<dbReference type="EMBL" id="CACVBS010000040">
    <property type="protein sequence ID" value="CAA7263685.1"/>
    <property type="molecule type" value="Genomic_DNA"/>
</dbReference>
<evidence type="ECO:0000313" key="2">
    <source>
        <dbReference type="EMBL" id="CAA7263685.1"/>
    </source>
</evidence>
<feature type="compositionally biased region" description="Low complexity" evidence="1">
    <location>
        <begin position="447"/>
        <end position="457"/>
    </location>
</feature>
<reference evidence="2 3" key="1">
    <citation type="submission" date="2020-01" db="EMBL/GenBank/DDBJ databases">
        <authorList>
            <person name="Gupta K D."/>
        </authorList>
    </citation>
    <scope>NUCLEOTIDE SEQUENCE [LARGE SCALE GENOMIC DNA]</scope>
</reference>
<feature type="compositionally biased region" description="Basic and acidic residues" evidence="1">
    <location>
        <begin position="473"/>
        <end position="483"/>
    </location>
</feature>
<keyword evidence="3" id="KW-1185">Reference proteome</keyword>